<keyword evidence="3" id="KW-0378">Hydrolase</keyword>
<dbReference type="Pfam" id="PF07833">
    <property type="entry name" value="Cu_amine_oxidN1"/>
    <property type="match status" value="1"/>
</dbReference>
<feature type="domain" description="GH18" evidence="2">
    <location>
        <begin position="166"/>
        <end position="411"/>
    </location>
</feature>
<gene>
    <name evidence="3" type="ORF">B9T62_06675</name>
</gene>
<dbReference type="InterPro" id="IPR017853">
    <property type="entry name" value="GH"/>
</dbReference>
<organism evidence="3 4">
    <name type="scientific">Paenibacillus donghaensis</name>
    <dbReference type="NCBI Taxonomy" id="414771"/>
    <lineage>
        <taxon>Bacteria</taxon>
        <taxon>Bacillati</taxon>
        <taxon>Bacillota</taxon>
        <taxon>Bacilli</taxon>
        <taxon>Bacillales</taxon>
        <taxon>Paenibacillaceae</taxon>
        <taxon>Paenibacillus</taxon>
    </lineage>
</organism>
<dbReference type="Gene3D" id="3.20.20.80">
    <property type="entry name" value="Glycosidases"/>
    <property type="match status" value="1"/>
</dbReference>
<keyword evidence="1" id="KW-0732">Signal</keyword>
<dbReference type="Proteomes" id="UP000249890">
    <property type="component" value="Chromosome"/>
</dbReference>
<dbReference type="Pfam" id="PF00704">
    <property type="entry name" value="Glyco_hydro_18"/>
    <property type="match status" value="1"/>
</dbReference>
<dbReference type="KEGG" id="pdh:B9T62_06675"/>
<evidence type="ECO:0000313" key="4">
    <source>
        <dbReference type="Proteomes" id="UP000249890"/>
    </source>
</evidence>
<dbReference type="RefSeq" id="WP_087914534.1">
    <property type="nucleotide sequence ID" value="NZ_CP021780.1"/>
</dbReference>
<dbReference type="InterPro" id="IPR001223">
    <property type="entry name" value="Glyco_hydro18_cat"/>
</dbReference>
<protein>
    <submittedName>
        <fullName evidence="3">Glycosyl hydrolase</fullName>
    </submittedName>
</protein>
<proteinExistence type="predicted"/>
<dbReference type="SUPFAM" id="SSF51445">
    <property type="entry name" value="(Trans)glycosidases"/>
    <property type="match status" value="1"/>
</dbReference>
<dbReference type="SUPFAM" id="SSF55383">
    <property type="entry name" value="Copper amine oxidase, domain N"/>
    <property type="match status" value="1"/>
</dbReference>
<dbReference type="InterPro" id="IPR036582">
    <property type="entry name" value="Mao_N_sf"/>
</dbReference>
<dbReference type="EMBL" id="CP021780">
    <property type="protein sequence ID" value="ASA20514.1"/>
    <property type="molecule type" value="Genomic_DNA"/>
</dbReference>
<dbReference type="GO" id="GO:0012505">
    <property type="term" value="C:endomembrane system"/>
    <property type="evidence" value="ECO:0007669"/>
    <property type="project" value="TreeGrafter"/>
</dbReference>
<dbReference type="OrthoDB" id="9769314at2"/>
<dbReference type="PROSITE" id="PS51910">
    <property type="entry name" value="GH18_2"/>
    <property type="match status" value="1"/>
</dbReference>
<dbReference type="AlphaFoldDB" id="A0A2Z2K6M2"/>
<reference evidence="3 4" key="1">
    <citation type="submission" date="2017-06" db="EMBL/GenBank/DDBJ databases">
        <title>Complete genome sequence of Paenibacillus donghaensis KCTC 13049T isolated from East Sea sediment, South Korea.</title>
        <authorList>
            <person name="Jung B.K."/>
            <person name="Hong S.-J."/>
            <person name="Shin J.-H."/>
        </authorList>
    </citation>
    <scope>NUCLEOTIDE SEQUENCE [LARGE SCALE GENOMIC DNA]</scope>
    <source>
        <strain evidence="3 4">KCTC 13049</strain>
    </source>
</reference>
<feature type="chain" id="PRO_5016403212" evidence="1">
    <location>
        <begin position="30"/>
        <end position="417"/>
    </location>
</feature>
<feature type="signal peptide" evidence="1">
    <location>
        <begin position="1"/>
        <end position="29"/>
    </location>
</feature>
<dbReference type="PANTHER" id="PTHR46066:SF2">
    <property type="entry name" value="CHITINASE DOMAIN-CONTAINING PROTEIN 1"/>
    <property type="match status" value="1"/>
</dbReference>
<dbReference type="InterPro" id="IPR012854">
    <property type="entry name" value="Cu_amine_oxidase-like_N"/>
</dbReference>
<dbReference type="GO" id="GO:0005975">
    <property type="term" value="P:carbohydrate metabolic process"/>
    <property type="evidence" value="ECO:0007669"/>
    <property type="project" value="InterPro"/>
</dbReference>
<dbReference type="GO" id="GO:0016787">
    <property type="term" value="F:hydrolase activity"/>
    <property type="evidence" value="ECO:0007669"/>
    <property type="project" value="UniProtKB-KW"/>
</dbReference>
<accession>A0A2Z2K6M2</accession>
<dbReference type="Gene3D" id="3.30.457.10">
    <property type="entry name" value="Copper amine oxidase-like, N-terminal domain"/>
    <property type="match status" value="1"/>
</dbReference>
<evidence type="ECO:0000313" key="3">
    <source>
        <dbReference type="EMBL" id="ASA20514.1"/>
    </source>
</evidence>
<keyword evidence="4" id="KW-1185">Reference proteome</keyword>
<sequence length="417" mass="44813">MTSKLAKLFLGVTLTFGSLTVIPQSSAYAAAGGVSIMLDGYPLPFPVAPVMMKGTTMVPFRAISEALGIQVEWNQKARKITATKTDAAGKKTVVLTLGSKNAVVNGAVVPLAVAPQDIRGTTMLPLSFFGQQFGAGVSWSQATKTVSITSPKKDMYTLGFYALESYDQIAMLPSFDAAAFGWSQLDQSGQYTTAVKPWRWPQPAGDVTPESIIQNAAAAGTAPYLMVFSEDGSLELTKNLEDKQLQEQTISGIIDTAVQNGFKGIALDLEQLGFSGDKAKAKADYNAFVQKLTQRAHAANLQVTVIVHPLNSAYTGYDYKTLGTLADDLILMAYAYGDQKSPEPTGLVDEAIRLALKEVNKDKLILGISTASENESSMNTKIGLAKRYNLKGVAFWRLGIIGTAEWAEMQKSLELQP</sequence>
<name>A0A2Z2K6M2_9BACL</name>
<evidence type="ECO:0000256" key="1">
    <source>
        <dbReference type="SAM" id="SignalP"/>
    </source>
</evidence>
<evidence type="ECO:0000259" key="2">
    <source>
        <dbReference type="PROSITE" id="PS51910"/>
    </source>
</evidence>
<dbReference type="PANTHER" id="PTHR46066">
    <property type="entry name" value="CHITINASE DOMAIN-CONTAINING PROTEIN 1 FAMILY MEMBER"/>
    <property type="match status" value="1"/>
</dbReference>
<dbReference type="GO" id="GO:0070492">
    <property type="term" value="F:oligosaccharide binding"/>
    <property type="evidence" value="ECO:0007669"/>
    <property type="project" value="TreeGrafter"/>
</dbReference>